<dbReference type="Pfam" id="PF01370">
    <property type="entry name" value="Epimerase"/>
    <property type="match status" value="1"/>
</dbReference>
<dbReference type="AlphaFoldDB" id="A0A1T2KUP7"/>
<accession>A0A1T2KUP7</accession>
<dbReference type="Gene3D" id="3.40.50.720">
    <property type="entry name" value="NAD(P)-binding Rossmann-like Domain"/>
    <property type="match status" value="1"/>
</dbReference>
<feature type="domain" description="NAD-dependent epimerase/dehydratase" evidence="1">
    <location>
        <begin position="84"/>
        <end position="211"/>
    </location>
</feature>
<gene>
    <name evidence="2" type="ORF">BOW51_06445</name>
</gene>
<proteinExistence type="predicted"/>
<keyword evidence="3" id="KW-1185">Reference proteome</keyword>
<dbReference type="InterPro" id="IPR036291">
    <property type="entry name" value="NAD(P)-bd_dom_sf"/>
</dbReference>
<reference evidence="2 3" key="1">
    <citation type="submission" date="2016-11" db="EMBL/GenBank/DDBJ databases">
        <title>Mixed transmission modes and dynamic genome evolution in an obligate animal-bacterial symbiosis.</title>
        <authorList>
            <person name="Russell S.L."/>
            <person name="Corbett-Detig R.B."/>
            <person name="Cavanaugh C.M."/>
        </authorList>
    </citation>
    <scope>NUCLEOTIDE SEQUENCE [LARGE SCALE GENOMIC DNA]</scope>
    <source>
        <strain evidence="2">Se-Cadez</strain>
    </source>
</reference>
<evidence type="ECO:0000259" key="1">
    <source>
        <dbReference type="Pfam" id="PF01370"/>
    </source>
</evidence>
<dbReference type="RefSeq" id="WP_078486915.1">
    <property type="nucleotide sequence ID" value="NZ_MPRJ01000033.1"/>
</dbReference>
<dbReference type="PANTHER" id="PTHR48079">
    <property type="entry name" value="PROTEIN YEEZ"/>
    <property type="match status" value="1"/>
</dbReference>
<dbReference type="CDD" id="cd05266">
    <property type="entry name" value="SDR_a4"/>
    <property type="match status" value="1"/>
</dbReference>
<dbReference type="SUPFAM" id="SSF51735">
    <property type="entry name" value="NAD(P)-binding Rossmann-fold domains"/>
    <property type="match status" value="1"/>
</dbReference>
<dbReference type="PANTHER" id="PTHR48079:SF6">
    <property type="entry name" value="NAD(P)-BINDING DOMAIN-CONTAINING PROTEIN-RELATED"/>
    <property type="match status" value="1"/>
</dbReference>
<dbReference type="InterPro" id="IPR051783">
    <property type="entry name" value="NAD(P)-dependent_oxidoreduct"/>
</dbReference>
<dbReference type="EMBL" id="MPRJ01000033">
    <property type="protein sequence ID" value="OOZ36583.1"/>
    <property type="molecule type" value="Genomic_DNA"/>
</dbReference>
<evidence type="ECO:0000313" key="2">
    <source>
        <dbReference type="EMBL" id="OOZ36583.1"/>
    </source>
</evidence>
<protein>
    <submittedName>
        <fullName evidence="2">NAD(P)-dependent oxidoreductase</fullName>
    </submittedName>
</protein>
<dbReference type="InterPro" id="IPR001509">
    <property type="entry name" value="Epimerase_deHydtase"/>
</dbReference>
<dbReference type="OrthoDB" id="9808276at2"/>
<sequence>MLTELIIGCGYLGRKVAKARQQLGVAATGVVRSESSVKALQSQGINALRSDLDREVMPDLQAEGVDVFYFAPPPGEGVLDTRVRNLVESFAQHGQPRRVAYLSTTGVYGDCKGEWVDENRPANPVVDRAKRRWDAEQVLRRWRETSGRELVILRVAGIYGPGKLPLDRLRKELPLIREAEAPFTNCIHADDLVQVCIAAMARGVDGGIYNVSDGNPGTMTDYFNRIADQAGLPRPPQIPMSEGEGKLSVGMMSYMAESRRLDNRKMLDELGVELKYPDLDSGLDACFE</sequence>
<dbReference type="Proteomes" id="UP000190896">
    <property type="component" value="Unassembled WGS sequence"/>
</dbReference>
<dbReference type="GO" id="GO:0004029">
    <property type="term" value="F:aldehyde dehydrogenase (NAD+) activity"/>
    <property type="evidence" value="ECO:0007669"/>
    <property type="project" value="TreeGrafter"/>
</dbReference>
<comment type="caution">
    <text evidence="2">The sequence shown here is derived from an EMBL/GenBank/DDBJ whole genome shotgun (WGS) entry which is preliminary data.</text>
</comment>
<name>A0A1T2KUP7_9GAMM</name>
<organism evidence="2 3">
    <name type="scientific">Solemya velesiana gill symbiont</name>
    <dbReference type="NCBI Taxonomy" id="1918948"/>
    <lineage>
        <taxon>Bacteria</taxon>
        <taxon>Pseudomonadati</taxon>
        <taxon>Pseudomonadota</taxon>
        <taxon>Gammaproteobacteria</taxon>
        <taxon>sulfur-oxidizing symbionts</taxon>
    </lineage>
</organism>
<evidence type="ECO:0000313" key="3">
    <source>
        <dbReference type="Proteomes" id="UP000190896"/>
    </source>
</evidence>
<dbReference type="GO" id="GO:0005737">
    <property type="term" value="C:cytoplasm"/>
    <property type="evidence" value="ECO:0007669"/>
    <property type="project" value="TreeGrafter"/>
</dbReference>